<organism evidence="5 6">
    <name type="scientific">Linnemannia hyalina</name>
    <dbReference type="NCBI Taxonomy" id="64524"/>
    <lineage>
        <taxon>Eukaryota</taxon>
        <taxon>Fungi</taxon>
        <taxon>Fungi incertae sedis</taxon>
        <taxon>Mucoromycota</taxon>
        <taxon>Mortierellomycotina</taxon>
        <taxon>Mortierellomycetes</taxon>
        <taxon>Mortierellales</taxon>
        <taxon>Mortierellaceae</taxon>
        <taxon>Linnemannia</taxon>
    </lineage>
</organism>
<feature type="region of interest" description="Disordered" evidence="4">
    <location>
        <begin position="202"/>
        <end position="246"/>
    </location>
</feature>
<keyword evidence="6" id="KW-1185">Reference proteome</keyword>
<evidence type="ECO:0000313" key="5">
    <source>
        <dbReference type="EMBL" id="KAG9072726.1"/>
    </source>
</evidence>
<dbReference type="PROSITE" id="PS50088">
    <property type="entry name" value="ANK_REPEAT"/>
    <property type="match status" value="3"/>
</dbReference>
<sequence length="292" mass="31525">MIEQKSQRLMAACTDGNLELVNRIASKFDSIQELCETEPSSGYTPLMMAARHGHLEVVEALIQLGHDRAETSRDHNNNNILMIAAEHGHLAIFEVYATKFPRVVEMSNKKGWTALTTAARFGAIGMVEILLHLGADINHRDEEGSTPLHHAAAYGHIQTITLLIEKGSSSTIKNNGGWTAQDFAFSDKVSAHMEECWRATGRSMTSSPSSFSSLYSNGSAQQDSLSGSPPSTVGKSGANTPMPLALSGRKESWTNLAHGPLSPILASISGATSPRLAPSNAWSEFKRVIVKQ</sequence>
<dbReference type="Proteomes" id="UP000707451">
    <property type="component" value="Unassembled WGS sequence"/>
</dbReference>
<protein>
    <recommendedName>
        <fullName evidence="7">Ankyrin</fullName>
    </recommendedName>
</protein>
<dbReference type="PANTHER" id="PTHR24171">
    <property type="entry name" value="ANKYRIN REPEAT DOMAIN-CONTAINING PROTEIN 39-RELATED"/>
    <property type="match status" value="1"/>
</dbReference>
<dbReference type="PROSITE" id="PS50297">
    <property type="entry name" value="ANK_REP_REGION"/>
    <property type="match status" value="3"/>
</dbReference>
<accession>A0A9P7Y4P4</accession>
<dbReference type="OrthoDB" id="341259at2759"/>
<proteinExistence type="predicted"/>
<evidence type="ECO:0000256" key="3">
    <source>
        <dbReference type="PROSITE-ProRule" id="PRU00023"/>
    </source>
</evidence>
<feature type="repeat" description="ANK" evidence="3">
    <location>
        <begin position="41"/>
        <end position="73"/>
    </location>
</feature>
<evidence type="ECO:0000256" key="1">
    <source>
        <dbReference type="ARBA" id="ARBA00022737"/>
    </source>
</evidence>
<dbReference type="EMBL" id="JAHRHY010000001">
    <property type="protein sequence ID" value="KAG9072726.1"/>
    <property type="molecule type" value="Genomic_DNA"/>
</dbReference>
<feature type="repeat" description="ANK" evidence="3">
    <location>
        <begin position="143"/>
        <end position="175"/>
    </location>
</feature>
<dbReference type="PRINTS" id="PR01415">
    <property type="entry name" value="ANKYRIN"/>
</dbReference>
<dbReference type="SUPFAM" id="SSF48403">
    <property type="entry name" value="Ankyrin repeat"/>
    <property type="match status" value="1"/>
</dbReference>
<dbReference type="InterPro" id="IPR002110">
    <property type="entry name" value="Ankyrin_rpt"/>
</dbReference>
<keyword evidence="1" id="KW-0677">Repeat</keyword>
<evidence type="ECO:0000256" key="4">
    <source>
        <dbReference type="SAM" id="MobiDB-lite"/>
    </source>
</evidence>
<dbReference type="AlphaFoldDB" id="A0A9P7Y4P4"/>
<name>A0A9P7Y4P4_9FUNG</name>
<dbReference type="Gene3D" id="1.25.40.20">
    <property type="entry name" value="Ankyrin repeat-containing domain"/>
    <property type="match status" value="1"/>
</dbReference>
<dbReference type="Pfam" id="PF13637">
    <property type="entry name" value="Ank_4"/>
    <property type="match status" value="1"/>
</dbReference>
<gene>
    <name evidence="5" type="ORF">KI688_000502</name>
</gene>
<keyword evidence="2 3" id="KW-0040">ANK repeat</keyword>
<feature type="compositionally biased region" description="Low complexity" evidence="4">
    <location>
        <begin position="203"/>
        <end position="219"/>
    </location>
</feature>
<evidence type="ECO:0000256" key="2">
    <source>
        <dbReference type="ARBA" id="ARBA00023043"/>
    </source>
</evidence>
<dbReference type="InterPro" id="IPR036770">
    <property type="entry name" value="Ankyrin_rpt-contain_sf"/>
</dbReference>
<evidence type="ECO:0008006" key="7">
    <source>
        <dbReference type="Google" id="ProtNLM"/>
    </source>
</evidence>
<dbReference type="Pfam" id="PF12796">
    <property type="entry name" value="Ank_2"/>
    <property type="match status" value="1"/>
</dbReference>
<feature type="repeat" description="ANK" evidence="3">
    <location>
        <begin position="110"/>
        <end position="142"/>
    </location>
</feature>
<dbReference type="PANTHER" id="PTHR24171:SF8">
    <property type="entry name" value="BRCA1-ASSOCIATED RING DOMAIN PROTEIN 1"/>
    <property type="match status" value="1"/>
</dbReference>
<comment type="caution">
    <text evidence="5">The sequence shown here is derived from an EMBL/GenBank/DDBJ whole genome shotgun (WGS) entry which is preliminary data.</text>
</comment>
<feature type="compositionally biased region" description="Polar residues" evidence="4">
    <location>
        <begin position="220"/>
        <end position="239"/>
    </location>
</feature>
<dbReference type="SMART" id="SM00248">
    <property type="entry name" value="ANK"/>
    <property type="match status" value="5"/>
</dbReference>
<reference evidence="5" key="1">
    <citation type="submission" date="2021-06" db="EMBL/GenBank/DDBJ databases">
        <title>Genome Sequence of Mortierella hyaline Strain SCG-10, a Cold-Adapted, Nitrate-Reducing Fungus Isolated from Soil in Minnesota, USA.</title>
        <authorList>
            <person name="Aldossari N."/>
        </authorList>
    </citation>
    <scope>NUCLEOTIDE SEQUENCE</scope>
    <source>
        <strain evidence="5">SCG-10</strain>
    </source>
</reference>
<evidence type="ECO:0000313" key="6">
    <source>
        <dbReference type="Proteomes" id="UP000707451"/>
    </source>
</evidence>